<name>A0A2H3JUT2_WOLCO</name>
<keyword evidence="3" id="KW-1185">Reference proteome</keyword>
<evidence type="ECO:0000256" key="1">
    <source>
        <dbReference type="SAM" id="MobiDB-lite"/>
    </source>
</evidence>
<proteinExistence type="predicted"/>
<gene>
    <name evidence="2" type="ORF">WOLCODRAFT_163241</name>
</gene>
<evidence type="ECO:0000313" key="2">
    <source>
        <dbReference type="EMBL" id="PCH41598.1"/>
    </source>
</evidence>
<dbReference type="EMBL" id="KB468113">
    <property type="protein sequence ID" value="PCH41598.1"/>
    <property type="molecule type" value="Genomic_DNA"/>
</dbReference>
<reference evidence="2 3" key="1">
    <citation type="journal article" date="2012" name="Science">
        <title>The Paleozoic origin of enzymatic lignin decomposition reconstructed from 31 fungal genomes.</title>
        <authorList>
            <person name="Floudas D."/>
            <person name="Binder M."/>
            <person name="Riley R."/>
            <person name="Barry K."/>
            <person name="Blanchette R.A."/>
            <person name="Henrissat B."/>
            <person name="Martinez A.T."/>
            <person name="Otillar R."/>
            <person name="Spatafora J.W."/>
            <person name="Yadav J.S."/>
            <person name="Aerts A."/>
            <person name="Benoit I."/>
            <person name="Boyd A."/>
            <person name="Carlson A."/>
            <person name="Copeland A."/>
            <person name="Coutinho P.M."/>
            <person name="de Vries R.P."/>
            <person name="Ferreira P."/>
            <person name="Findley K."/>
            <person name="Foster B."/>
            <person name="Gaskell J."/>
            <person name="Glotzer D."/>
            <person name="Gorecki P."/>
            <person name="Heitman J."/>
            <person name="Hesse C."/>
            <person name="Hori C."/>
            <person name="Igarashi K."/>
            <person name="Jurgens J.A."/>
            <person name="Kallen N."/>
            <person name="Kersten P."/>
            <person name="Kohler A."/>
            <person name="Kuees U."/>
            <person name="Kumar T.K.A."/>
            <person name="Kuo A."/>
            <person name="LaButti K."/>
            <person name="Larrondo L.F."/>
            <person name="Lindquist E."/>
            <person name="Ling A."/>
            <person name="Lombard V."/>
            <person name="Lucas S."/>
            <person name="Lundell T."/>
            <person name="Martin R."/>
            <person name="McLaughlin D.J."/>
            <person name="Morgenstern I."/>
            <person name="Morin E."/>
            <person name="Murat C."/>
            <person name="Nagy L.G."/>
            <person name="Nolan M."/>
            <person name="Ohm R.A."/>
            <person name="Patyshakuliyeva A."/>
            <person name="Rokas A."/>
            <person name="Ruiz-Duenas F.J."/>
            <person name="Sabat G."/>
            <person name="Salamov A."/>
            <person name="Samejima M."/>
            <person name="Schmutz J."/>
            <person name="Slot J.C."/>
            <person name="St John F."/>
            <person name="Stenlid J."/>
            <person name="Sun H."/>
            <person name="Sun S."/>
            <person name="Syed K."/>
            <person name="Tsang A."/>
            <person name="Wiebenga A."/>
            <person name="Young D."/>
            <person name="Pisabarro A."/>
            <person name="Eastwood D.C."/>
            <person name="Martin F."/>
            <person name="Cullen D."/>
            <person name="Grigoriev I.V."/>
            <person name="Hibbett D.S."/>
        </authorList>
    </citation>
    <scope>NUCLEOTIDE SEQUENCE [LARGE SCALE GENOMIC DNA]</scope>
    <source>
        <strain evidence="2 3">MD-104</strain>
    </source>
</reference>
<accession>A0A2H3JUT2</accession>
<dbReference type="Proteomes" id="UP000218811">
    <property type="component" value="Unassembled WGS sequence"/>
</dbReference>
<feature type="region of interest" description="Disordered" evidence="1">
    <location>
        <begin position="1"/>
        <end position="32"/>
    </location>
</feature>
<sequence length="103" mass="11397">MPAINVPSATTATRRVPPLSGAPQPACRERWRCSDKPAPCTRPGTDVIDQDQLERYTQLCLAKTYLTKFLRPQANLARATATMRKVRAMPSVFQEDTGHAATQ</sequence>
<evidence type="ECO:0000313" key="3">
    <source>
        <dbReference type="Proteomes" id="UP000218811"/>
    </source>
</evidence>
<organism evidence="2 3">
    <name type="scientific">Wolfiporia cocos (strain MD-104)</name>
    <name type="common">Brown rot fungus</name>
    <dbReference type="NCBI Taxonomy" id="742152"/>
    <lineage>
        <taxon>Eukaryota</taxon>
        <taxon>Fungi</taxon>
        <taxon>Dikarya</taxon>
        <taxon>Basidiomycota</taxon>
        <taxon>Agaricomycotina</taxon>
        <taxon>Agaricomycetes</taxon>
        <taxon>Polyporales</taxon>
        <taxon>Phaeolaceae</taxon>
        <taxon>Wolfiporia</taxon>
    </lineage>
</organism>
<protein>
    <submittedName>
        <fullName evidence="2">Uncharacterized protein</fullName>
    </submittedName>
</protein>
<dbReference type="AlphaFoldDB" id="A0A2H3JUT2"/>